<comment type="caution">
    <text evidence="1">The sequence shown here is derived from an EMBL/GenBank/DDBJ whole genome shotgun (WGS) entry which is preliminary data.</text>
</comment>
<accession>A0ABN0ZSA9</accession>
<dbReference type="Proteomes" id="UP001499895">
    <property type="component" value="Unassembled WGS sequence"/>
</dbReference>
<proteinExistence type="predicted"/>
<protein>
    <recommendedName>
        <fullName evidence="3">BIG2 domain-containing protein</fullName>
    </recommendedName>
</protein>
<evidence type="ECO:0008006" key="3">
    <source>
        <dbReference type="Google" id="ProtNLM"/>
    </source>
</evidence>
<organism evidence="1 2">
    <name type="scientific">Streptomyces stramineus</name>
    <dbReference type="NCBI Taxonomy" id="173861"/>
    <lineage>
        <taxon>Bacteria</taxon>
        <taxon>Bacillati</taxon>
        <taxon>Actinomycetota</taxon>
        <taxon>Actinomycetes</taxon>
        <taxon>Kitasatosporales</taxon>
        <taxon>Streptomycetaceae</taxon>
        <taxon>Streptomyces</taxon>
    </lineage>
</organism>
<evidence type="ECO:0000313" key="1">
    <source>
        <dbReference type="EMBL" id="GAA0457412.1"/>
    </source>
</evidence>
<reference evidence="1 2" key="1">
    <citation type="journal article" date="2019" name="Int. J. Syst. Evol. Microbiol.">
        <title>The Global Catalogue of Microorganisms (GCM) 10K type strain sequencing project: providing services to taxonomists for standard genome sequencing and annotation.</title>
        <authorList>
            <consortium name="The Broad Institute Genomics Platform"/>
            <consortium name="The Broad Institute Genome Sequencing Center for Infectious Disease"/>
            <person name="Wu L."/>
            <person name="Ma J."/>
        </authorList>
    </citation>
    <scope>NUCLEOTIDE SEQUENCE [LARGE SCALE GENOMIC DNA]</scope>
    <source>
        <strain evidence="1 2">JCM 10649</strain>
    </source>
</reference>
<evidence type="ECO:0000313" key="2">
    <source>
        <dbReference type="Proteomes" id="UP001499895"/>
    </source>
</evidence>
<dbReference type="EMBL" id="BAAAHB010000015">
    <property type="protein sequence ID" value="GAA0457412.1"/>
    <property type="molecule type" value="Genomic_DNA"/>
</dbReference>
<sequence length="101" mass="10491">MTSGAYGERFTVFAGCNDLLGDFKDRRTVKWSTGESSVIDATGNSTAVAGQVITTITGTVEKGRYQGRSVVQTVTLPQPDLLQCLSTGLTGATGVTTLSIG</sequence>
<keyword evidence="2" id="KW-1185">Reference proteome</keyword>
<gene>
    <name evidence="1" type="ORF">GCM10009544_20020</name>
</gene>
<name>A0ABN0ZSA9_9ACTN</name>